<evidence type="ECO:0000313" key="1">
    <source>
        <dbReference type="EMBL" id="EKC58031.1"/>
    </source>
</evidence>
<name>K1TFN1_9ZZZZ</name>
<dbReference type="AlphaFoldDB" id="K1TFN1"/>
<sequence>AGSGRKGPVLVDVPKDITAQKAEFVNKPLKPYR</sequence>
<protein>
    <submittedName>
        <fullName evidence="1">Protein containing Thiamine pyrophosphate enzyme</fullName>
    </submittedName>
</protein>
<feature type="non-terminal residue" evidence="1">
    <location>
        <position position="1"/>
    </location>
</feature>
<accession>K1TFN1</accession>
<reference evidence="1" key="1">
    <citation type="journal article" date="2013" name="Environ. Microbiol.">
        <title>Microbiota from the distal guts of lean and obese adolescents exhibit partial functional redundancy besides clear differences in community structure.</title>
        <authorList>
            <person name="Ferrer M."/>
            <person name="Ruiz A."/>
            <person name="Lanza F."/>
            <person name="Haange S.B."/>
            <person name="Oberbach A."/>
            <person name="Till H."/>
            <person name="Bargiela R."/>
            <person name="Campoy C."/>
            <person name="Segura M.T."/>
            <person name="Richter M."/>
            <person name="von Bergen M."/>
            <person name="Seifert J."/>
            <person name="Suarez A."/>
        </authorList>
    </citation>
    <scope>NUCLEOTIDE SEQUENCE</scope>
</reference>
<dbReference type="EMBL" id="AJWZ01007042">
    <property type="protein sequence ID" value="EKC58031.1"/>
    <property type="molecule type" value="Genomic_DNA"/>
</dbReference>
<comment type="caution">
    <text evidence="1">The sequence shown here is derived from an EMBL/GenBank/DDBJ whole genome shotgun (WGS) entry which is preliminary data.</text>
</comment>
<organism evidence="1">
    <name type="scientific">human gut metagenome</name>
    <dbReference type="NCBI Taxonomy" id="408170"/>
    <lineage>
        <taxon>unclassified sequences</taxon>
        <taxon>metagenomes</taxon>
        <taxon>organismal metagenomes</taxon>
    </lineage>
</organism>
<proteinExistence type="predicted"/>
<gene>
    <name evidence="1" type="ORF">OBE_10220</name>
</gene>